<dbReference type="InterPro" id="IPR011990">
    <property type="entry name" value="TPR-like_helical_dom_sf"/>
</dbReference>
<dbReference type="GO" id="GO:0005737">
    <property type="term" value="C:cytoplasm"/>
    <property type="evidence" value="ECO:0007669"/>
    <property type="project" value="UniProtKB-SubCell"/>
</dbReference>
<evidence type="ECO:0000256" key="6">
    <source>
        <dbReference type="PROSITE-ProRule" id="PRU00339"/>
    </source>
</evidence>
<dbReference type="GO" id="GO:0051879">
    <property type="term" value="F:Hsp90 protein binding"/>
    <property type="evidence" value="ECO:0007669"/>
    <property type="project" value="TreeGrafter"/>
</dbReference>
<protein>
    <submittedName>
        <fullName evidence="9">Chaperone</fullName>
    </submittedName>
</protein>
<feature type="repeat" description="TPR" evidence="6">
    <location>
        <begin position="303"/>
        <end position="336"/>
    </location>
</feature>
<comment type="subcellular location">
    <subcellularLocation>
        <location evidence="1">Cytoplasm</location>
    </subcellularLocation>
</comment>
<dbReference type="Pfam" id="PF13414">
    <property type="entry name" value="TPR_11"/>
    <property type="match status" value="1"/>
</dbReference>
<evidence type="ECO:0000256" key="1">
    <source>
        <dbReference type="ARBA" id="ARBA00004496"/>
    </source>
</evidence>
<evidence type="ECO:0000256" key="5">
    <source>
        <dbReference type="ARBA" id="ARBA00064323"/>
    </source>
</evidence>
<dbReference type="GO" id="GO:0042030">
    <property type="term" value="F:ATPase inhibitor activity"/>
    <property type="evidence" value="ECO:0007669"/>
    <property type="project" value="UniProtKB-ARBA"/>
</dbReference>
<keyword evidence="2" id="KW-0963">Cytoplasm</keyword>
<feature type="repeat" description="TPR" evidence="6">
    <location>
        <begin position="2"/>
        <end position="35"/>
    </location>
</feature>
<evidence type="ECO:0000256" key="2">
    <source>
        <dbReference type="ARBA" id="ARBA00022490"/>
    </source>
</evidence>
<evidence type="ECO:0000313" key="10">
    <source>
        <dbReference type="Proteomes" id="UP001201163"/>
    </source>
</evidence>
<dbReference type="FunFam" id="1.10.260.100:FF:000004">
    <property type="entry name" value="Putative stress-induced-phosphoprotein 1"/>
    <property type="match status" value="1"/>
</dbReference>
<dbReference type="SMART" id="SM00727">
    <property type="entry name" value="STI1"/>
    <property type="match status" value="2"/>
</dbReference>
<sequence>MADALKAEGNKAFAAKDYDVAIDLFSKALDLDQNNFVLWSNRSAAKAGKRDWDGALADAEQCIKVNPTWAKGYARKGAALHGQRRYVEAIETYEAGLKIEDSPAIRKGYEEVKAAKATDERGDGAEAMGIGKMFSDPNLFAKLAANPRTAKHLADASFMQKLNLVQQNPQLGQSLLSSDPRMIDVLGALMGIDMQGFSRPEGSDDVPPGVPPFAAAGSPPSSPPSFTRHAPPPAASSSKAPESNDVKMAEVEEEADDGDNEDAAAKAAAEAEKKLGAEAYKKRDFATAITHFSKAWETWPKDITFLTNLGAAYFEQGDYDQSIETCQKAVDEGRDLRADYKLVAKAYGRIGSAYAKKEDLATAIRFFEKSLTEHRTPDILNKLKDIERAKAAADREAYIDPAQSAVAREEGNRLFKEGDFAGAVKSYTESIKRDPSDARGYNNRALAYTKLVALPEALKDAEEAIRVDPAFVKAHIRKASVLFALREYTKALEALDDARERDEAAGSKSTREIQDLSFKIQSALSAQRANETEQETMDRAMRDPEIAGIMTDPVMQSILQQAQGNPQALQDHMKNPTVRTKIMKLINAGIIRTR</sequence>
<comment type="subunit">
    <text evidence="5">Part of a larger complex that includes HSP70, HSP90, and immunophilins.</text>
</comment>
<organism evidence="9 10">
    <name type="scientific">Lactarius akahatsu</name>
    <dbReference type="NCBI Taxonomy" id="416441"/>
    <lineage>
        <taxon>Eukaryota</taxon>
        <taxon>Fungi</taxon>
        <taxon>Dikarya</taxon>
        <taxon>Basidiomycota</taxon>
        <taxon>Agaricomycotina</taxon>
        <taxon>Agaricomycetes</taxon>
        <taxon>Russulales</taxon>
        <taxon>Russulaceae</taxon>
        <taxon>Lactarius</taxon>
    </lineage>
</organism>
<keyword evidence="4 6" id="KW-0802">TPR repeat</keyword>
<evidence type="ECO:0000313" key="9">
    <source>
        <dbReference type="EMBL" id="KAH8984603.1"/>
    </source>
</evidence>
<dbReference type="Pfam" id="PF13432">
    <property type="entry name" value="TPR_16"/>
    <property type="match status" value="1"/>
</dbReference>
<dbReference type="InterPro" id="IPR006636">
    <property type="entry name" value="STI1_HS-bd"/>
</dbReference>
<feature type="repeat" description="TPR" evidence="6">
    <location>
        <begin position="269"/>
        <end position="302"/>
    </location>
</feature>
<reference evidence="9" key="1">
    <citation type="submission" date="2022-01" db="EMBL/GenBank/DDBJ databases">
        <title>Comparative genomics reveals a dynamic genome evolution in the ectomycorrhizal milk-cap (Lactarius) mushrooms.</title>
        <authorList>
            <consortium name="DOE Joint Genome Institute"/>
            <person name="Lebreton A."/>
            <person name="Tang N."/>
            <person name="Kuo A."/>
            <person name="LaButti K."/>
            <person name="Drula E."/>
            <person name="Barry K."/>
            <person name="Clum A."/>
            <person name="Lipzen A."/>
            <person name="Mousain D."/>
            <person name="Ng V."/>
            <person name="Wang R."/>
            <person name="Wang X."/>
            <person name="Dai Y."/>
            <person name="Henrissat B."/>
            <person name="Grigoriev I.V."/>
            <person name="Guerin-Laguette A."/>
            <person name="Yu F."/>
            <person name="Martin F.M."/>
        </authorList>
    </citation>
    <scope>NUCLEOTIDE SEQUENCE</scope>
    <source>
        <strain evidence="9">QP</strain>
    </source>
</reference>
<dbReference type="PROSITE" id="PS50005">
    <property type="entry name" value="TPR"/>
    <property type="match status" value="6"/>
</dbReference>
<feature type="repeat" description="TPR" evidence="6">
    <location>
        <begin position="344"/>
        <end position="377"/>
    </location>
</feature>
<dbReference type="Proteomes" id="UP001201163">
    <property type="component" value="Unassembled WGS sequence"/>
</dbReference>
<dbReference type="EMBL" id="JAKELL010000074">
    <property type="protein sequence ID" value="KAH8984603.1"/>
    <property type="molecule type" value="Genomic_DNA"/>
</dbReference>
<feature type="compositionally biased region" description="Acidic residues" evidence="7">
    <location>
        <begin position="251"/>
        <end position="262"/>
    </location>
</feature>
<gene>
    <name evidence="9" type="ORF">EDB92DRAFT_2117047</name>
</gene>
<evidence type="ECO:0000256" key="3">
    <source>
        <dbReference type="ARBA" id="ARBA00022737"/>
    </source>
</evidence>
<dbReference type="PANTHER" id="PTHR22904">
    <property type="entry name" value="TPR REPEAT CONTAINING PROTEIN"/>
    <property type="match status" value="1"/>
</dbReference>
<evidence type="ECO:0000256" key="7">
    <source>
        <dbReference type="SAM" id="MobiDB-lite"/>
    </source>
</evidence>
<name>A0AAD4L9J1_9AGAM</name>
<dbReference type="PANTHER" id="PTHR22904:SF523">
    <property type="entry name" value="STRESS-INDUCED-PHOSPHOPROTEIN 1"/>
    <property type="match status" value="1"/>
</dbReference>
<dbReference type="FunFam" id="1.10.260.100:FF:000002">
    <property type="entry name" value="Stress-induced-phosphoprotein 1 (Hsp70/Hsp90-organizing)"/>
    <property type="match status" value="1"/>
</dbReference>
<feature type="domain" description="STI1" evidence="8">
    <location>
        <begin position="543"/>
        <end position="582"/>
    </location>
</feature>
<keyword evidence="10" id="KW-1185">Reference proteome</keyword>
<dbReference type="Gene3D" id="1.10.260.100">
    <property type="match status" value="2"/>
</dbReference>
<feature type="domain" description="STI1" evidence="8">
    <location>
        <begin position="136"/>
        <end position="175"/>
    </location>
</feature>
<dbReference type="AlphaFoldDB" id="A0AAD4L9J1"/>
<dbReference type="Pfam" id="PF13424">
    <property type="entry name" value="TPR_12"/>
    <property type="match status" value="1"/>
</dbReference>
<dbReference type="Gene3D" id="1.25.40.10">
    <property type="entry name" value="Tetratricopeptide repeat domain"/>
    <property type="match status" value="3"/>
</dbReference>
<evidence type="ECO:0000259" key="8">
    <source>
        <dbReference type="SMART" id="SM00727"/>
    </source>
</evidence>
<dbReference type="Pfam" id="PF17830">
    <property type="entry name" value="STI1-HOP_DP"/>
    <property type="match status" value="2"/>
</dbReference>
<proteinExistence type="predicted"/>
<accession>A0AAD4L9J1</accession>
<comment type="caution">
    <text evidence="9">The sequence shown here is derived from an EMBL/GenBank/DDBJ whole genome shotgun (WGS) entry which is preliminary data.</text>
</comment>
<feature type="repeat" description="TPR" evidence="6">
    <location>
        <begin position="438"/>
        <end position="471"/>
    </location>
</feature>
<dbReference type="SMART" id="SM00028">
    <property type="entry name" value="TPR"/>
    <property type="match status" value="9"/>
</dbReference>
<keyword evidence="3" id="KW-0677">Repeat</keyword>
<feature type="region of interest" description="Disordered" evidence="7">
    <location>
        <begin position="196"/>
        <end position="263"/>
    </location>
</feature>
<dbReference type="FunFam" id="1.25.40.10:FF:000020">
    <property type="entry name" value="Stress-induced phosphoprotein 1"/>
    <property type="match status" value="1"/>
</dbReference>
<dbReference type="InterPro" id="IPR019734">
    <property type="entry name" value="TPR_rpt"/>
</dbReference>
<dbReference type="SUPFAM" id="SSF48452">
    <property type="entry name" value="TPR-like"/>
    <property type="match status" value="3"/>
</dbReference>
<feature type="repeat" description="TPR" evidence="6">
    <location>
        <begin position="404"/>
        <end position="437"/>
    </location>
</feature>
<dbReference type="FunFam" id="1.25.40.10:FF:000010">
    <property type="entry name" value="Stress-induced phosphoprotein 1"/>
    <property type="match status" value="1"/>
</dbReference>
<evidence type="ECO:0000256" key="4">
    <source>
        <dbReference type="ARBA" id="ARBA00022803"/>
    </source>
</evidence>
<dbReference type="InterPro" id="IPR041243">
    <property type="entry name" value="STI1/HOP_DP"/>
</dbReference>